<organism evidence="1 2">
    <name type="scientific">Rhabditophanes sp. KR3021</name>
    <dbReference type="NCBI Taxonomy" id="114890"/>
    <lineage>
        <taxon>Eukaryota</taxon>
        <taxon>Metazoa</taxon>
        <taxon>Ecdysozoa</taxon>
        <taxon>Nematoda</taxon>
        <taxon>Chromadorea</taxon>
        <taxon>Rhabditida</taxon>
        <taxon>Tylenchina</taxon>
        <taxon>Panagrolaimomorpha</taxon>
        <taxon>Strongyloidoidea</taxon>
        <taxon>Alloionematidae</taxon>
        <taxon>Rhabditophanes</taxon>
    </lineage>
</organism>
<evidence type="ECO:0000313" key="1">
    <source>
        <dbReference type="Proteomes" id="UP000095286"/>
    </source>
</evidence>
<sequence length="90" mass="10062">MYNNKYLKFYKVGVNTDAIKLDKAPLAKGSFTCNAMNYFTHKYVHGVVPISSYGLHTFECSGNYILCVVCKNVNGPHNALGYLTGFNKRS</sequence>
<proteinExistence type="predicted"/>
<evidence type="ECO:0000313" key="2">
    <source>
        <dbReference type="WBParaSite" id="RSKR_0000025450.1"/>
    </source>
</evidence>
<reference evidence="2" key="1">
    <citation type="submission" date="2016-11" db="UniProtKB">
        <authorList>
            <consortium name="WormBaseParasite"/>
        </authorList>
    </citation>
    <scope>IDENTIFICATION</scope>
    <source>
        <strain evidence="2">KR3021</strain>
    </source>
</reference>
<accession>A0AC35TG66</accession>
<dbReference type="WBParaSite" id="RSKR_0000025450.1">
    <property type="protein sequence ID" value="RSKR_0000025450.1"/>
    <property type="gene ID" value="RSKR_0000025450"/>
</dbReference>
<protein>
    <submittedName>
        <fullName evidence="2">Uncharacterized protein</fullName>
    </submittedName>
</protein>
<dbReference type="Proteomes" id="UP000095286">
    <property type="component" value="Unplaced"/>
</dbReference>
<name>A0AC35TG66_9BILA</name>